<dbReference type="OrthoDB" id="426293at2759"/>
<keyword evidence="2 3" id="KW-0040">ANK repeat</keyword>
<dbReference type="Proteomes" id="UP000515152">
    <property type="component" value="Chromosome 13"/>
</dbReference>
<dbReference type="Pfam" id="PF00023">
    <property type="entry name" value="Ank"/>
    <property type="match status" value="1"/>
</dbReference>
<dbReference type="PANTHER" id="PTHR24171">
    <property type="entry name" value="ANKYRIN REPEAT DOMAIN-CONTAINING PROTEIN 39-RELATED"/>
    <property type="match status" value="1"/>
</dbReference>
<dbReference type="PROSITE" id="PS50088">
    <property type="entry name" value="ANK_REPEAT"/>
    <property type="match status" value="1"/>
</dbReference>
<name>A0A6P8GDR1_CLUHA</name>
<dbReference type="AlphaFoldDB" id="A0A6P8GDR1"/>
<feature type="region of interest" description="Disordered" evidence="4">
    <location>
        <begin position="15"/>
        <end position="38"/>
    </location>
</feature>
<proteinExistence type="predicted"/>
<feature type="repeat" description="ANK" evidence="3">
    <location>
        <begin position="96"/>
        <end position="128"/>
    </location>
</feature>
<accession>A0A6P8GDR1</accession>
<evidence type="ECO:0000256" key="3">
    <source>
        <dbReference type="PROSITE-ProRule" id="PRU00023"/>
    </source>
</evidence>
<dbReference type="SMART" id="SM00248">
    <property type="entry name" value="ANK"/>
    <property type="match status" value="1"/>
</dbReference>
<dbReference type="PROSITE" id="PS50297">
    <property type="entry name" value="ANK_REP_REGION"/>
    <property type="match status" value="1"/>
</dbReference>
<evidence type="ECO:0000313" key="5">
    <source>
        <dbReference type="Proteomes" id="UP000515152"/>
    </source>
</evidence>
<dbReference type="KEGG" id="char:105890910"/>
<evidence type="ECO:0000256" key="4">
    <source>
        <dbReference type="SAM" id="MobiDB-lite"/>
    </source>
</evidence>
<dbReference type="InterPro" id="IPR002110">
    <property type="entry name" value="Ankyrin_rpt"/>
</dbReference>
<reference evidence="6" key="1">
    <citation type="submission" date="2025-08" db="UniProtKB">
        <authorList>
            <consortium name="RefSeq"/>
        </authorList>
    </citation>
    <scope>IDENTIFICATION</scope>
</reference>
<protein>
    <submittedName>
        <fullName evidence="6">IQ motif and ankyrin repeat domain-containing protein 1-like</fullName>
    </submittedName>
</protein>
<keyword evidence="1" id="KW-0677">Repeat</keyword>
<keyword evidence="5" id="KW-1185">Reference proteome</keyword>
<sequence>MDRLEKEAFVTLVRREQEEAERERMKEEEERRKKKEEQRLRTRLLEAAFDGEEEEILAVLKEVTERDTKQGVGFDEAGKRLRLLSQLRMINCSDANGNTPLSEAAGGGHPEVIALLLERGGDVNTQVRERKIEHFAEG</sequence>
<evidence type="ECO:0000256" key="1">
    <source>
        <dbReference type="ARBA" id="ARBA00022737"/>
    </source>
</evidence>
<dbReference type="GeneID" id="105890910"/>
<evidence type="ECO:0000313" key="6">
    <source>
        <dbReference type="RefSeq" id="XP_031435156.2"/>
    </source>
</evidence>
<organism evidence="5 6">
    <name type="scientific">Clupea harengus</name>
    <name type="common">Atlantic herring</name>
    <dbReference type="NCBI Taxonomy" id="7950"/>
    <lineage>
        <taxon>Eukaryota</taxon>
        <taxon>Metazoa</taxon>
        <taxon>Chordata</taxon>
        <taxon>Craniata</taxon>
        <taxon>Vertebrata</taxon>
        <taxon>Euteleostomi</taxon>
        <taxon>Actinopterygii</taxon>
        <taxon>Neopterygii</taxon>
        <taxon>Teleostei</taxon>
        <taxon>Clupei</taxon>
        <taxon>Clupeiformes</taxon>
        <taxon>Clupeoidei</taxon>
        <taxon>Clupeidae</taxon>
        <taxon>Clupea</taxon>
    </lineage>
</organism>
<dbReference type="RefSeq" id="XP_031435156.2">
    <property type="nucleotide sequence ID" value="XM_031579296.2"/>
</dbReference>
<evidence type="ECO:0000256" key="2">
    <source>
        <dbReference type="ARBA" id="ARBA00023043"/>
    </source>
</evidence>
<gene>
    <name evidence="6" type="primary">LOC105890910</name>
</gene>